<dbReference type="Bgee" id="ENSMODG00000025437">
    <property type="expression patterns" value="Expressed in testis and 13 other cell types or tissues"/>
</dbReference>
<dbReference type="KEGG" id="mdo:100022185"/>
<dbReference type="GO" id="GO:0006355">
    <property type="term" value="P:regulation of DNA-templated transcription"/>
    <property type="evidence" value="ECO:0007669"/>
    <property type="project" value="InterPro"/>
</dbReference>
<evidence type="ECO:0000256" key="3">
    <source>
        <dbReference type="ARBA" id="ARBA00023015"/>
    </source>
</evidence>
<dbReference type="Proteomes" id="UP000002280">
    <property type="component" value="Chromosome X"/>
</dbReference>
<dbReference type="Pfam" id="PF05712">
    <property type="entry name" value="MRG"/>
    <property type="match status" value="1"/>
</dbReference>
<evidence type="ECO:0000256" key="5">
    <source>
        <dbReference type="ARBA" id="ARBA00023242"/>
    </source>
</evidence>
<dbReference type="GO" id="GO:0035267">
    <property type="term" value="C:NuA4 histone acetyltransferase complex"/>
    <property type="evidence" value="ECO:0000318"/>
    <property type="project" value="GO_Central"/>
</dbReference>
<dbReference type="HOGENOM" id="CLU_039566_4_0_1"/>
<dbReference type="STRING" id="13616.ENSMODP00000008116"/>
<dbReference type="InterPro" id="IPR016197">
    <property type="entry name" value="Chromo-like_dom_sf"/>
</dbReference>
<dbReference type="AlphaFoldDB" id="F7BVK1"/>
<evidence type="ECO:0000256" key="4">
    <source>
        <dbReference type="ARBA" id="ARBA00023163"/>
    </source>
</evidence>
<accession>F7BVK1</accession>
<reference evidence="8 9" key="1">
    <citation type="journal article" date="2007" name="Nature">
        <title>Genome of the marsupial Monodelphis domestica reveals innovation in non-coding sequences.</title>
        <authorList>
            <person name="Mikkelsen T.S."/>
            <person name="Wakefield M.J."/>
            <person name="Aken B."/>
            <person name="Amemiya C.T."/>
            <person name="Chang J.L."/>
            <person name="Duke S."/>
            <person name="Garber M."/>
            <person name="Gentles A.J."/>
            <person name="Goodstadt L."/>
            <person name="Heger A."/>
            <person name="Jurka J."/>
            <person name="Kamal M."/>
            <person name="Mauceli E."/>
            <person name="Searle S.M."/>
            <person name="Sharpe T."/>
            <person name="Baker M.L."/>
            <person name="Batzer M.A."/>
            <person name="Benos P.V."/>
            <person name="Belov K."/>
            <person name="Clamp M."/>
            <person name="Cook A."/>
            <person name="Cuff J."/>
            <person name="Das R."/>
            <person name="Davidow L."/>
            <person name="Deakin J.E."/>
            <person name="Fazzari M.J."/>
            <person name="Glass J.L."/>
            <person name="Grabherr M."/>
            <person name="Greally J.M."/>
            <person name="Gu W."/>
            <person name="Hore T.A."/>
            <person name="Huttley G.A."/>
            <person name="Kleber M."/>
            <person name="Jirtle R.L."/>
            <person name="Koina E."/>
            <person name="Lee J.T."/>
            <person name="Mahony S."/>
            <person name="Marra M.A."/>
            <person name="Miller R.D."/>
            <person name="Nicholls R.D."/>
            <person name="Oda M."/>
            <person name="Papenfuss A.T."/>
            <person name="Parra Z.E."/>
            <person name="Pollock D.D."/>
            <person name="Ray D.A."/>
            <person name="Schein J.E."/>
            <person name="Speed T.P."/>
            <person name="Thompson K."/>
            <person name="VandeBerg J.L."/>
            <person name="Wade C.M."/>
            <person name="Walker J.A."/>
            <person name="Waters P.D."/>
            <person name="Webber C."/>
            <person name="Weidman J.R."/>
            <person name="Xie X."/>
            <person name="Zody M.C."/>
            <person name="Baldwin J."/>
            <person name="Abdouelleil A."/>
            <person name="Abdulkadir J."/>
            <person name="Abebe A."/>
            <person name="Abera B."/>
            <person name="Abreu J."/>
            <person name="Acer S.C."/>
            <person name="Aftuck L."/>
            <person name="Alexander A."/>
            <person name="An P."/>
            <person name="Anderson E."/>
            <person name="Anderson S."/>
            <person name="Arachi H."/>
            <person name="Azer M."/>
            <person name="Bachantsang P."/>
            <person name="Barry A."/>
            <person name="Bayul T."/>
            <person name="Berlin A."/>
            <person name="Bessette D."/>
            <person name="Bloom T."/>
            <person name="Bloom T."/>
            <person name="Boguslavskiy L."/>
            <person name="Bonnet C."/>
            <person name="Boukhgalter B."/>
            <person name="Bourzgui I."/>
            <person name="Brown A."/>
            <person name="Cahill P."/>
            <person name="Channer S."/>
            <person name="Cheshatsang Y."/>
            <person name="Chuda L."/>
            <person name="Citroen M."/>
            <person name="Collymore A."/>
            <person name="Cooke P."/>
            <person name="Costello M."/>
            <person name="D'Aco K."/>
            <person name="Daza R."/>
            <person name="De Haan G."/>
            <person name="DeGray S."/>
            <person name="DeMaso C."/>
            <person name="Dhargay N."/>
            <person name="Dooley K."/>
            <person name="Dooley E."/>
            <person name="Doricent M."/>
            <person name="Dorje P."/>
            <person name="Dorjee K."/>
            <person name="Dupes A."/>
            <person name="Elong R."/>
            <person name="Falk J."/>
            <person name="Farina A."/>
            <person name="Faro S."/>
            <person name="Ferguson D."/>
            <person name="Fisher S."/>
            <person name="Foley C.D."/>
            <person name="Franke A."/>
            <person name="Friedrich D."/>
            <person name="Gadbois L."/>
            <person name="Gearin G."/>
            <person name="Gearin C.R."/>
            <person name="Giannoukos G."/>
            <person name="Goode T."/>
            <person name="Graham J."/>
            <person name="Grandbois E."/>
            <person name="Grewal S."/>
            <person name="Gyaltsen K."/>
            <person name="Hafez N."/>
            <person name="Hagos B."/>
            <person name="Hall J."/>
            <person name="Henson C."/>
            <person name="Hollinger A."/>
            <person name="Honan T."/>
            <person name="Huard M.D."/>
            <person name="Hughes L."/>
            <person name="Hurhula B."/>
            <person name="Husby M.E."/>
            <person name="Kamat A."/>
            <person name="Kanga B."/>
            <person name="Kashin S."/>
            <person name="Khazanovich D."/>
            <person name="Kisner P."/>
            <person name="Lance K."/>
            <person name="Lara M."/>
            <person name="Lee W."/>
            <person name="Lennon N."/>
            <person name="Letendre F."/>
            <person name="LeVine R."/>
            <person name="Lipovsky A."/>
            <person name="Liu X."/>
            <person name="Liu J."/>
            <person name="Liu S."/>
            <person name="Lokyitsang T."/>
            <person name="Lokyitsang Y."/>
            <person name="Lubonja R."/>
            <person name="Lui A."/>
            <person name="MacDonald P."/>
            <person name="Magnisalis V."/>
            <person name="Maru K."/>
            <person name="Matthews C."/>
            <person name="McCusker W."/>
            <person name="McDonough S."/>
            <person name="Mehta T."/>
            <person name="Meldrim J."/>
            <person name="Meneus L."/>
            <person name="Mihai O."/>
            <person name="Mihalev A."/>
            <person name="Mihova T."/>
            <person name="Mittelman R."/>
            <person name="Mlenga V."/>
            <person name="Montmayeur A."/>
            <person name="Mulrain L."/>
            <person name="Navidi A."/>
            <person name="Naylor J."/>
            <person name="Negash T."/>
            <person name="Nguyen T."/>
            <person name="Nguyen N."/>
            <person name="Nicol R."/>
            <person name="Norbu C."/>
            <person name="Norbu N."/>
            <person name="Novod N."/>
            <person name="O'Neill B."/>
            <person name="Osman S."/>
            <person name="Markiewicz E."/>
            <person name="Oyono O.L."/>
            <person name="Patti C."/>
            <person name="Phunkhang P."/>
            <person name="Pierre F."/>
            <person name="Priest M."/>
            <person name="Raghuraman S."/>
            <person name="Rege F."/>
            <person name="Reyes R."/>
            <person name="Rise C."/>
            <person name="Rogov P."/>
            <person name="Ross K."/>
            <person name="Ryan E."/>
            <person name="Settipalli S."/>
            <person name="Shea T."/>
            <person name="Sherpa N."/>
            <person name="Shi L."/>
            <person name="Shih D."/>
            <person name="Sparrow T."/>
            <person name="Spaulding J."/>
            <person name="Stalker J."/>
            <person name="Stange-Thomann N."/>
            <person name="Stavropoulos S."/>
            <person name="Stone C."/>
            <person name="Strader C."/>
            <person name="Tesfaye S."/>
            <person name="Thomson T."/>
            <person name="Thoulutsang Y."/>
            <person name="Thoulutsang D."/>
            <person name="Topham K."/>
            <person name="Topping I."/>
            <person name="Tsamla T."/>
            <person name="Vassiliev H."/>
            <person name="Vo A."/>
            <person name="Wangchuk T."/>
            <person name="Wangdi T."/>
            <person name="Weiand M."/>
            <person name="Wilkinson J."/>
            <person name="Wilson A."/>
            <person name="Yadav S."/>
            <person name="Young G."/>
            <person name="Yu Q."/>
            <person name="Zembek L."/>
            <person name="Zhong D."/>
            <person name="Zimmer A."/>
            <person name="Zwirko Z."/>
            <person name="Jaffe D.B."/>
            <person name="Alvarez P."/>
            <person name="Brockman W."/>
            <person name="Butler J."/>
            <person name="Chin C."/>
            <person name="Gnerre S."/>
            <person name="MacCallum I."/>
            <person name="Graves J.A."/>
            <person name="Ponting C.P."/>
            <person name="Breen M."/>
            <person name="Samollow P.B."/>
            <person name="Lander E.S."/>
            <person name="Lindblad-Toh K."/>
        </authorList>
    </citation>
    <scope>NUCLEOTIDE SEQUENCE [LARGE SCALE GENOMIC DNA]</scope>
</reference>
<dbReference type="InterPro" id="IPR008676">
    <property type="entry name" value="MRG"/>
</dbReference>
<dbReference type="Gene3D" id="2.30.30.140">
    <property type="match status" value="1"/>
</dbReference>
<dbReference type="InterPro" id="IPR038217">
    <property type="entry name" value="MRG_C_sf"/>
</dbReference>
<reference evidence="8" key="3">
    <citation type="submission" date="2025-09" db="UniProtKB">
        <authorList>
            <consortium name="Ensembl"/>
        </authorList>
    </citation>
    <scope>IDENTIFICATION</scope>
</reference>
<evidence type="ECO:0000256" key="1">
    <source>
        <dbReference type="ARBA" id="ARBA00004123"/>
    </source>
</evidence>
<dbReference type="PANTHER" id="PTHR10880">
    <property type="entry name" value="MORTALITY FACTOR 4-LIKE PROTEIN"/>
    <property type="match status" value="1"/>
</dbReference>
<protein>
    <submittedName>
        <fullName evidence="8">Mortality factor 4-like protein 2</fullName>
    </submittedName>
</protein>
<proteinExistence type="predicted"/>
<dbReference type="GO" id="GO:0006325">
    <property type="term" value="P:chromatin organization"/>
    <property type="evidence" value="ECO:0007669"/>
    <property type="project" value="UniProtKB-KW"/>
</dbReference>
<dbReference type="OrthoDB" id="9451671at2759"/>
<dbReference type="GeneID" id="100022185"/>
<keyword evidence="3" id="KW-0805">Transcription regulation</keyword>
<dbReference type="GO" id="GO:0005634">
    <property type="term" value="C:nucleus"/>
    <property type="evidence" value="ECO:0007669"/>
    <property type="project" value="UniProtKB-SubCell"/>
</dbReference>
<dbReference type="GeneTree" id="ENSGT00950000182965"/>
<gene>
    <name evidence="8" type="primary">LOC100022185</name>
</gene>
<dbReference type="eggNOG" id="KOG3001">
    <property type="taxonomic scope" value="Eukaryota"/>
</dbReference>
<organism evidence="8 9">
    <name type="scientific">Monodelphis domestica</name>
    <name type="common">Gray short-tailed opossum</name>
    <dbReference type="NCBI Taxonomy" id="13616"/>
    <lineage>
        <taxon>Eukaryota</taxon>
        <taxon>Metazoa</taxon>
        <taxon>Chordata</taxon>
        <taxon>Craniata</taxon>
        <taxon>Vertebrata</taxon>
        <taxon>Euteleostomi</taxon>
        <taxon>Mammalia</taxon>
        <taxon>Metatheria</taxon>
        <taxon>Didelphimorphia</taxon>
        <taxon>Didelphidae</taxon>
        <taxon>Monodelphis</taxon>
    </lineage>
</organism>
<evidence type="ECO:0000313" key="8">
    <source>
        <dbReference type="Ensembl" id="ENSMODP00000008116.3"/>
    </source>
</evidence>
<dbReference type="InterPro" id="IPR026541">
    <property type="entry name" value="MRG_dom"/>
</dbReference>
<reference evidence="8" key="2">
    <citation type="submission" date="2025-08" db="UniProtKB">
        <authorList>
            <consortium name="Ensembl"/>
        </authorList>
    </citation>
    <scope>IDENTIFICATION</scope>
</reference>
<keyword evidence="4" id="KW-0804">Transcription</keyword>
<keyword evidence="5" id="KW-0539">Nucleus</keyword>
<name>F7BVK1_MONDO</name>
<evidence type="ECO:0000256" key="2">
    <source>
        <dbReference type="ARBA" id="ARBA00022853"/>
    </source>
</evidence>
<dbReference type="PANTHER" id="PTHR10880:SF48">
    <property type="entry name" value="MORTALITY FACTOR 4 LIKE 2"/>
    <property type="match status" value="1"/>
</dbReference>
<dbReference type="Gene3D" id="1.10.274.30">
    <property type="entry name" value="MRG domain"/>
    <property type="match status" value="1"/>
</dbReference>
<dbReference type="SUPFAM" id="SSF54160">
    <property type="entry name" value="Chromo domain-like"/>
    <property type="match status" value="1"/>
</dbReference>
<comment type="subcellular location">
    <subcellularLocation>
        <location evidence="1">Nucleus</location>
    </subcellularLocation>
</comment>
<dbReference type="RefSeq" id="XP_056665611.1">
    <property type="nucleotide sequence ID" value="XM_056809633.1"/>
</dbReference>
<feature type="domain" description="MRG" evidence="7">
    <location>
        <begin position="223"/>
        <end position="382"/>
    </location>
</feature>
<evidence type="ECO:0000313" key="9">
    <source>
        <dbReference type="Proteomes" id="UP000002280"/>
    </source>
</evidence>
<dbReference type="OMA" id="RYITTHR"/>
<dbReference type="InParanoid" id="F7BVK1"/>
<evidence type="ECO:0000256" key="6">
    <source>
        <dbReference type="SAM" id="MobiDB-lite"/>
    </source>
</evidence>
<keyword evidence="2" id="KW-0156">Chromatin regulator</keyword>
<dbReference type="PROSITE" id="PS51640">
    <property type="entry name" value="MRG"/>
    <property type="match status" value="1"/>
</dbReference>
<dbReference type="Ensembl" id="ENSMODT00000008280.3">
    <property type="protein sequence ID" value="ENSMODP00000008116.3"/>
    <property type="gene ID" value="ENSMODG00000025437.2"/>
</dbReference>
<keyword evidence="9" id="KW-1185">Reference proteome</keyword>
<feature type="region of interest" description="Disordered" evidence="6">
    <location>
        <begin position="166"/>
        <end position="211"/>
    </location>
</feature>
<dbReference type="RefSeq" id="XP_007506938.1">
    <property type="nucleotide sequence ID" value="XM_007506876.2"/>
</dbReference>
<evidence type="ECO:0000259" key="7">
    <source>
        <dbReference type="Pfam" id="PF05712"/>
    </source>
</evidence>
<feature type="region of interest" description="Disordered" evidence="6">
    <location>
        <begin position="92"/>
        <end position="116"/>
    </location>
</feature>
<sequence length="394" mass="43931">MAPAKSRKVQDRPNVREEEPVLTFHEGRIRKGQCIRGDVQDRQVKYLVRYPTGSNGVPLRMSLSYPFDLPGWSPPAPRPGAWTSRLSSNKGGSWAMSSLGEEEVVPSTSTSTSTIGMFSRGPDCPVAPEWEYEWVPEARVLRYITTHRQKDSDSALQKAAKELVQGKLPSASSKVQGDRGEGCPSGAPEGQQLPRKHKQKGEPWSGRGRWGGARAAHEHRCLGKLEVQICLPKALRPLLVQDWKLVTMEKQLFILPARKPVEAILAEYVVCQENCLTAFRKYSVGEVVVALQEFFDLVLSSQLLFRFEKLQHCQIVLRHPGARMSQIYGGAHLLRLFLQLGPMLACAPLGTTSLQVLLGHLQRFLKYFASNPSLLFKAATDYRVASAKYQQQAG</sequence>